<evidence type="ECO:0000313" key="6">
    <source>
        <dbReference type="Ensembl" id="ENSHHUP00000013680.1"/>
    </source>
</evidence>
<feature type="compositionally biased region" description="Low complexity" evidence="5">
    <location>
        <begin position="1"/>
        <end position="10"/>
    </location>
</feature>
<evidence type="ECO:0000256" key="4">
    <source>
        <dbReference type="ARBA" id="ARBA00038123"/>
    </source>
</evidence>
<reference evidence="7" key="1">
    <citation type="submission" date="2018-06" db="EMBL/GenBank/DDBJ databases">
        <title>Genome assembly of Danube salmon.</title>
        <authorList>
            <person name="Macqueen D.J."/>
            <person name="Gundappa M.K."/>
        </authorList>
    </citation>
    <scope>NUCLEOTIDE SEQUENCE [LARGE SCALE GENOMIC DNA]</scope>
</reference>
<evidence type="ECO:0000313" key="7">
    <source>
        <dbReference type="Proteomes" id="UP000314982"/>
    </source>
</evidence>
<evidence type="ECO:0000256" key="2">
    <source>
        <dbReference type="ARBA" id="ARBA00022490"/>
    </source>
</evidence>
<keyword evidence="2" id="KW-0963">Cytoplasm</keyword>
<feature type="compositionally biased region" description="Polar residues" evidence="5">
    <location>
        <begin position="27"/>
        <end position="54"/>
    </location>
</feature>
<reference evidence="6" key="2">
    <citation type="submission" date="2025-08" db="UniProtKB">
        <authorList>
            <consortium name="Ensembl"/>
        </authorList>
    </citation>
    <scope>IDENTIFICATION</scope>
</reference>
<dbReference type="PANTHER" id="PTHR20544">
    <property type="entry name" value="CENTROSOMAL PROTEIN CEP135"/>
    <property type="match status" value="1"/>
</dbReference>
<protein>
    <submittedName>
        <fullName evidence="6">Uncharacterized protein</fullName>
    </submittedName>
</protein>
<comment type="subcellular location">
    <subcellularLocation>
        <location evidence="1">Cytoplasm</location>
        <location evidence="1">Cytoskeleton</location>
        <location evidence="1">Microtubule organizing center</location>
        <location evidence="1">Centrosome</location>
        <location evidence="1">Centriole</location>
    </subcellularLocation>
</comment>
<keyword evidence="3" id="KW-0206">Cytoskeleton</keyword>
<feature type="region of interest" description="Disordered" evidence="5">
    <location>
        <begin position="237"/>
        <end position="274"/>
    </location>
</feature>
<name>A0A4W5KTI0_9TELE</name>
<evidence type="ECO:0000256" key="1">
    <source>
        <dbReference type="ARBA" id="ARBA00004114"/>
    </source>
</evidence>
<accession>A0A4W5KTI0</accession>
<reference evidence="6" key="3">
    <citation type="submission" date="2025-09" db="UniProtKB">
        <authorList>
            <consortium name="Ensembl"/>
        </authorList>
    </citation>
    <scope>IDENTIFICATION</scope>
</reference>
<dbReference type="AlphaFoldDB" id="A0A4W5KTI0"/>
<dbReference type="Proteomes" id="UP000314982">
    <property type="component" value="Unassembled WGS sequence"/>
</dbReference>
<feature type="compositionally biased region" description="Basic and acidic residues" evidence="5">
    <location>
        <begin position="237"/>
        <end position="256"/>
    </location>
</feature>
<feature type="region of interest" description="Disordered" evidence="5">
    <location>
        <begin position="1"/>
        <end position="69"/>
    </location>
</feature>
<evidence type="ECO:0000256" key="3">
    <source>
        <dbReference type="ARBA" id="ARBA00023212"/>
    </source>
</evidence>
<dbReference type="GeneTree" id="ENSGT00940000165649"/>
<evidence type="ECO:0000256" key="5">
    <source>
        <dbReference type="SAM" id="MobiDB-lite"/>
    </source>
</evidence>
<keyword evidence="7" id="KW-1185">Reference proteome</keyword>
<organism evidence="6 7">
    <name type="scientific">Hucho hucho</name>
    <name type="common">huchen</name>
    <dbReference type="NCBI Taxonomy" id="62062"/>
    <lineage>
        <taxon>Eukaryota</taxon>
        <taxon>Metazoa</taxon>
        <taxon>Chordata</taxon>
        <taxon>Craniata</taxon>
        <taxon>Vertebrata</taxon>
        <taxon>Euteleostomi</taxon>
        <taxon>Actinopterygii</taxon>
        <taxon>Neopterygii</taxon>
        <taxon>Teleostei</taxon>
        <taxon>Protacanthopterygii</taxon>
        <taxon>Salmoniformes</taxon>
        <taxon>Salmonidae</taxon>
        <taxon>Salmoninae</taxon>
        <taxon>Hucho</taxon>
    </lineage>
</organism>
<feature type="compositionally biased region" description="Basic and acidic residues" evidence="5">
    <location>
        <begin position="56"/>
        <end position="67"/>
    </location>
</feature>
<dbReference type="InterPro" id="IPR051877">
    <property type="entry name" value="Centriole_BasalBody_StrucProt"/>
</dbReference>
<proteinExistence type="inferred from homology"/>
<comment type="similarity">
    <text evidence="4">Belongs to the CEP135/TSGA10 family.</text>
</comment>
<dbReference type="GO" id="GO:0005814">
    <property type="term" value="C:centriole"/>
    <property type="evidence" value="ECO:0007669"/>
    <property type="project" value="UniProtKB-SubCell"/>
</dbReference>
<sequence length="274" mass="31307">QAEEVQLQQGVRGGEERGEEEVEELSLGNQQEPGHISTPAQLQEEQDQQGPTLETTEDHTQHAEVDLRPYCVPKRGCDVNTEHKREQVLYTEPGGRGKRGSRLDSFLRSVEEERDYYIQEADSLRRMLRGSRSPTRQSPVKVKECYDSELMRVLRERDEMQNMLDKNERHLSEIQANVKVLTADRDKTSMHYQQAQQEIALLRREVLKSKSSRTAKSSVTVSAQSILKRVEAERDEAKVDLHRMSTERDSLRERLKGSSGAESGGPADSYSHCE</sequence>
<dbReference type="Ensembl" id="ENSHHUT00000014122.1">
    <property type="protein sequence ID" value="ENSHHUP00000013680.1"/>
    <property type="gene ID" value="ENSHHUG00000008403.1"/>
</dbReference>
<dbReference type="PANTHER" id="PTHR20544:SF0">
    <property type="entry name" value="NUCLEOPROTEIN TPR_MLP1 DOMAIN-CONTAINING PROTEIN"/>
    <property type="match status" value="1"/>
</dbReference>